<dbReference type="SUPFAM" id="SSF81383">
    <property type="entry name" value="F-box domain"/>
    <property type="match status" value="1"/>
</dbReference>
<name>A0AAQ3WCN4_PASNO</name>
<gene>
    <name evidence="3" type="ORF">U9M48_008029</name>
</gene>
<accession>A0AAQ3WCN4</accession>
<dbReference type="EMBL" id="CP144746">
    <property type="protein sequence ID" value="WVZ57673.1"/>
    <property type="molecule type" value="Genomic_DNA"/>
</dbReference>
<evidence type="ECO:0008006" key="5">
    <source>
        <dbReference type="Google" id="ProtNLM"/>
    </source>
</evidence>
<dbReference type="InterPro" id="IPR055312">
    <property type="entry name" value="FBL15-like"/>
</dbReference>
<dbReference type="InterPro" id="IPR036047">
    <property type="entry name" value="F-box-like_dom_sf"/>
</dbReference>
<protein>
    <recommendedName>
        <fullName evidence="5">F-box domain-containing protein</fullName>
    </recommendedName>
</protein>
<organism evidence="3 4">
    <name type="scientific">Paspalum notatum var. saurae</name>
    <dbReference type="NCBI Taxonomy" id="547442"/>
    <lineage>
        <taxon>Eukaryota</taxon>
        <taxon>Viridiplantae</taxon>
        <taxon>Streptophyta</taxon>
        <taxon>Embryophyta</taxon>
        <taxon>Tracheophyta</taxon>
        <taxon>Spermatophyta</taxon>
        <taxon>Magnoliopsida</taxon>
        <taxon>Liliopsida</taxon>
        <taxon>Poales</taxon>
        <taxon>Poaceae</taxon>
        <taxon>PACMAD clade</taxon>
        <taxon>Panicoideae</taxon>
        <taxon>Andropogonodae</taxon>
        <taxon>Paspaleae</taxon>
        <taxon>Paspalinae</taxon>
        <taxon>Paspalum</taxon>
    </lineage>
</organism>
<dbReference type="PANTHER" id="PTHR34709:SF68">
    <property type="entry name" value="OS07G0550432 PROTEIN"/>
    <property type="match status" value="1"/>
</dbReference>
<dbReference type="InterPro" id="IPR006566">
    <property type="entry name" value="FBD"/>
</dbReference>
<evidence type="ECO:0000313" key="4">
    <source>
        <dbReference type="Proteomes" id="UP001341281"/>
    </source>
</evidence>
<proteinExistence type="predicted"/>
<dbReference type="AlphaFoldDB" id="A0AAQ3WCN4"/>
<feature type="domain" description="FBD" evidence="1">
    <location>
        <begin position="411"/>
        <end position="448"/>
    </location>
</feature>
<dbReference type="Proteomes" id="UP001341281">
    <property type="component" value="Chromosome 02"/>
</dbReference>
<feature type="domain" description="F-box/LRR-repeat protein 15/At3g58940/PEG3-like LRR" evidence="2">
    <location>
        <begin position="182"/>
        <end position="285"/>
    </location>
</feature>
<dbReference type="InterPro" id="IPR055411">
    <property type="entry name" value="LRR_FXL15/At3g58940/PEG3-like"/>
</dbReference>
<dbReference type="PANTHER" id="PTHR34709">
    <property type="entry name" value="OS10G0396666 PROTEIN"/>
    <property type="match status" value="1"/>
</dbReference>
<evidence type="ECO:0000259" key="2">
    <source>
        <dbReference type="Pfam" id="PF24758"/>
    </source>
</evidence>
<sequence length="480" mass="54537">MCEDHRRSCPGEDRISSLPDELLHGILVRLRSTRAAGRTSVLSRRWRHVWAHLPELLLVEGDGLDAPSFLDKVDGALAGYSAPTLERLSISLPNRHDLGVSVRRVQPWLCFASERAVGALCLLVPPPISSPIEHVIMWTHRRPEHVVGKRDKAEVLYLPAWKGATKIDLHLQREWRLRPVSAGLFASLTSLTIKGGCVKARELTALVCTQCPRLKQLALDLLLLITSDISLRSDSLQSLQLHIKNTRRLEIVAPRLEELSVDETTKAHISAPNLAKLTWLSDVCDPRQHQFTDVSHRLRLLKISSYSAVAHLTSQFDEVDDLELEVHIPHGTAAYESFLNETTELPKCKTFSIIFCKDYHDFMPSMLQLLRRCNSTRKLSVLFRRYDGPWVYSCTPSCPCRLEESRNIGVILSSLEEVEITGLTDQKEELEFLEFLSHNAAILKKLAINWVRLFSPPPTKELREKIRSMYRPNVSVKFHV</sequence>
<keyword evidence="4" id="KW-1185">Reference proteome</keyword>
<evidence type="ECO:0000313" key="3">
    <source>
        <dbReference type="EMBL" id="WVZ57673.1"/>
    </source>
</evidence>
<evidence type="ECO:0000259" key="1">
    <source>
        <dbReference type="Pfam" id="PF08387"/>
    </source>
</evidence>
<reference evidence="3 4" key="1">
    <citation type="submission" date="2024-02" db="EMBL/GenBank/DDBJ databases">
        <title>High-quality chromosome-scale genome assembly of Pensacola bahiagrass (Paspalum notatum Flugge var. saurae).</title>
        <authorList>
            <person name="Vega J.M."/>
            <person name="Podio M."/>
            <person name="Orjuela J."/>
            <person name="Siena L.A."/>
            <person name="Pessino S.C."/>
            <person name="Combes M.C."/>
            <person name="Mariac C."/>
            <person name="Albertini E."/>
            <person name="Pupilli F."/>
            <person name="Ortiz J.P.A."/>
            <person name="Leblanc O."/>
        </authorList>
    </citation>
    <scope>NUCLEOTIDE SEQUENCE [LARGE SCALE GENOMIC DNA]</scope>
    <source>
        <strain evidence="3">R1</strain>
        <tissue evidence="3">Leaf</tissue>
    </source>
</reference>
<dbReference type="Pfam" id="PF24758">
    <property type="entry name" value="LRR_At5g56370"/>
    <property type="match status" value="1"/>
</dbReference>
<dbReference type="Pfam" id="PF08387">
    <property type="entry name" value="FBD"/>
    <property type="match status" value="1"/>
</dbReference>